<feature type="transmembrane region" description="Helical" evidence="7">
    <location>
        <begin position="40"/>
        <end position="58"/>
    </location>
</feature>
<dbReference type="InterPro" id="IPR003362">
    <property type="entry name" value="Bact_transf"/>
</dbReference>
<evidence type="ECO:0000256" key="6">
    <source>
        <dbReference type="ARBA" id="ARBA00023136"/>
    </source>
</evidence>
<dbReference type="Proteomes" id="UP000622475">
    <property type="component" value="Unassembled WGS sequence"/>
</dbReference>
<dbReference type="PANTHER" id="PTHR30576">
    <property type="entry name" value="COLANIC BIOSYNTHESIS UDP-GLUCOSE LIPID CARRIER TRANSFERASE"/>
    <property type="match status" value="1"/>
</dbReference>
<evidence type="ECO:0000259" key="8">
    <source>
        <dbReference type="Pfam" id="PF02397"/>
    </source>
</evidence>
<keyword evidence="6 7" id="KW-0472">Membrane</keyword>
<keyword evidence="10" id="KW-1185">Reference proteome</keyword>
<evidence type="ECO:0000256" key="7">
    <source>
        <dbReference type="SAM" id="Phobius"/>
    </source>
</evidence>
<comment type="subcellular location">
    <subcellularLocation>
        <location evidence="1">Membrane</location>
        <topology evidence="1">Multi-pass membrane protein</topology>
    </subcellularLocation>
</comment>
<feature type="transmembrane region" description="Helical" evidence="7">
    <location>
        <begin position="103"/>
        <end position="124"/>
    </location>
</feature>
<proteinExistence type="inferred from homology"/>
<gene>
    <name evidence="9" type="ORF">IRJ16_00760</name>
</gene>
<evidence type="ECO:0000256" key="1">
    <source>
        <dbReference type="ARBA" id="ARBA00004141"/>
    </source>
</evidence>
<dbReference type="PANTHER" id="PTHR30576:SF0">
    <property type="entry name" value="UNDECAPRENYL-PHOSPHATE N-ACETYLGALACTOSAMINYL 1-PHOSPHATE TRANSFERASE-RELATED"/>
    <property type="match status" value="1"/>
</dbReference>
<keyword evidence="5 7" id="KW-1133">Transmembrane helix</keyword>
<name>A0A929KSL3_9SPHI</name>
<dbReference type="InterPro" id="IPR017475">
    <property type="entry name" value="EPS_sugar_tfrase"/>
</dbReference>
<dbReference type="EMBL" id="JADFFL010000001">
    <property type="protein sequence ID" value="MBE9660402.1"/>
    <property type="molecule type" value="Genomic_DNA"/>
</dbReference>
<comment type="caution">
    <text evidence="9">The sequence shown here is derived from an EMBL/GenBank/DDBJ whole genome shotgun (WGS) entry which is preliminary data.</text>
</comment>
<dbReference type="Pfam" id="PF13727">
    <property type="entry name" value="CoA_binding_3"/>
    <property type="match status" value="1"/>
</dbReference>
<dbReference type="GO" id="GO:0016780">
    <property type="term" value="F:phosphotransferase activity, for other substituted phosphate groups"/>
    <property type="evidence" value="ECO:0007669"/>
    <property type="project" value="TreeGrafter"/>
</dbReference>
<feature type="transmembrane region" description="Helical" evidence="7">
    <location>
        <begin position="7"/>
        <end position="28"/>
    </location>
</feature>
<keyword evidence="3" id="KW-0808">Transferase</keyword>
<sequence length="457" mass="53199">MEIRYVFILIVVLIIFDITAVNLSYVLAYTNVSNVHPTRFFDTYFIILNITWIFASYFTRLYHLYTIQSLKSLIGKTFTTFVIYSLLTVVLFLIFNSRLHETLAYYIVTQLFMICCGRGIIYLLQNIHQNITHFRRNVIIVGYNDTGKNLHRYFLRNSMSFSFAGFFDDVTNYDADTDLKGDLNDIIAYTNEHNIKEIYSTHYPEQGSKFAQLFALAEYHCVKVRYVAGSSDIIDSNYCVRYIFQGTRILSKRIEPLDLLRNRILKRAFDLVFSTLVIFFVLSWLIPIISILIKAGSRGPTFFLQLRSGRDNQPFWCYKFRSMTVNKNANAQQASKGDSRVTKIGAFMRKTSIDELPQFLNVFLGHMTVVGPRPHMLSHTEQYKQTVNNYMVRHFIKPGITGWAQVNGYRGETRTEDQMHNRVDHDIWYSGNWSIYLDLKIVIATVANAVRGEENAY</sequence>
<reference evidence="9" key="1">
    <citation type="submission" date="2020-10" db="EMBL/GenBank/DDBJ databases">
        <title>Mucilaginibacter mali sp. nov., isolated from rhizosphere soil of apple orchard.</title>
        <authorList>
            <person name="Lee J.-S."/>
            <person name="Kim H.S."/>
            <person name="Kim J.-S."/>
        </authorList>
    </citation>
    <scope>NUCLEOTIDE SEQUENCE</scope>
    <source>
        <strain evidence="9">KCTC 22746</strain>
    </source>
</reference>
<feature type="domain" description="Bacterial sugar transferase" evidence="8">
    <location>
        <begin position="266"/>
        <end position="449"/>
    </location>
</feature>
<evidence type="ECO:0000256" key="4">
    <source>
        <dbReference type="ARBA" id="ARBA00022692"/>
    </source>
</evidence>
<comment type="similarity">
    <text evidence="2">Belongs to the bacterial sugar transferase family.</text>
</comment>
<accession>A0A929KSL3</accession>
<evidence type="ECO:0000256" key="3">
    <source>
        <dbReference type="ARBA" id="ARBA00022679"/>
    </source>
</evidence>
<protein>
    <submittedName>
        <fullName evidence="9">Exopolysaccharide biosynthesis polyprenyl glycosylphosphotransferase</fullName>
    </submittedName>
</protein>
<dbReference type="GO" id="GO:0016020">
    <property type="term" value="C:membrane"/>
    <property type="evidence" value="ECO:0007669"/>
    <property type="project" value="UniProtKB-SubCell"/>
</dbReference>
<evidence type="ECO:0000313" key="10">
    <source>
        <dbReference type="Proteomes" id="UP000622475"/>
    </source>
</evidence>
<dbReference type="RefSeq" id="WP_194109605.1">
    <property type="nucleotide sequence ID" value="NZ_JADFFL010000001.1"/>
</dbReference>
<dbReference type="AlphaFoldDB" id="A0A929KSL3"/>
<organism evidence="9 10">
    <name type="scientific">Mucilaginibacter myungsuensis</name>
    <dbReference type="NCBI Taxonomy" id="649104"/>
    <lineage>
        <taxon>Bacteria</taxon>
        <taxon>Pseudomonadati</taxon>
        <taxon>Bacteroidota</taxon>
        <taxon>Sphingobacteriia</taxon>
        <taxon>Sphingobacteriales</taxon>
        <taxon>Sphingobacteriaceae</taxon>
        <taxon>Mucilaginibacter</taxon>
    </lineage>
</organism>
<evidence type="ECO:0000256" key="5">
    <source>
        <dbReference type="ARBA" id="ARBA00022989"/>
    </source>
</evidence>
<dbReference type="Gene3D" id="3.40.50.720">
    <property type="entry name" value="NAD(P)-binding Rossmann-like Domain"/>
    <property type="match status" value="1"/>
</dbReference>
<evidence type="ECO:0000256" key="2">
    <source>
        <dbReference type="ARBA" id="ARBA00006464"/>
    </source>
</evidence>
<feature type="transmembrane region" description="Helical" evidence="7">
    <location>
        <begin position="271"/>
        <end position="293"/>
    </location>
</feature>
<keyword evidence="4 7" id="KW-0812">Transmembrane</keyword>
<dbReference type="NCBIfam" id="TIGR03025">
    <property type="entry name" value="EPS_sugtrans"/>
    <property type="match status" value="1"/>
</dbReference>
<dbReference type="Pfam" id="PF02397">
    <property type="entry name" value="Bac_transf"/>
    <property type="match status" value="1"/>
</dbReference>
<evidence type="ECO:0000313" key="9">
    <source>
        <dbReference type="EMBL" id="MBE9660402.1"/>
    </source>
</evidence>
<feature type="transmembrane region" description="Helical" evidence="7">
    <location>
        <begin position="78"/>
        <end position="97"/>
    </location>
</feature>